<reference evidence="1" key="1">
    <citation type="submission" date="2023-04" db="EMBL/GenBank/DDBJ databases">
        <title>Phytophthora lilii NBRC 32176.</title>
        <authorList>
            <person name="Ichikawa N."/>
            <person name="Sato H."/>
            <person name="Tonouchi N."/>
        </authorList>
    </citation>
    <scope>NUCLEOTIDE SEQUENCE</scope>
    <source>
        <strain evidence="1">NBRC 32176</strain>
    </source>
</reference>
<gene>
    <name evidence="1" type="ORF">Plil01_001627800</name>
</gene>
<accession>A0A9W6XII1</accession>
<comment type="caution">
    <text evidence="1">The sequence shown here is derived from an EMBL/GenBank/DDBJ whole genome shotgun (WGS) entry which is preliminary data.</text>
</comment>
<dbReference type="OrthoDB" id="127326at2759"/>
<proteinExistence type="predicted"/>
<dbReference type="Proteomes" id="UP001165083">
    <property type="component" value="Unassembled WGS sequence"/>
</dbReference>
<organism evidence="1 2">
    <name type="scientific">Phytophthora lilii</name>
    <dbReference type="NCBI Taxonomy" id="2077276"/>
    <lineage>
        <taxon>Eukaryota</taxon>
        <taxon>Sar</taxon>
        <taxon>Stramenopiles</taxon>
        <taxon>Oomycota</taxon>
        <taxon>Peronosporomycetes</taxon>
        <taxon>Peronosporales</taxon>
        <taxon>Peronosporaceae</taxon>
        <taxon>Phytophthora</taxon>
    </lineage>
</organism>
<name>A0A9W6XII1_9STRA</name>
<sequence length="338" mass="37485">MNISTLRAPNSNLLSDDLVAGAVQCRRKANHLLAVSVQHDPCSLLSPPANPSMWFEQKKLAKTIVSGANSAAHAKRNRHETANYPEAKRLQLVASDGRMVQTVTNATLSDGQKDSMAELVTIGWTICLKQDAMVVLEEKIQMLRMEIVALKADRCRAAAAYPSITKAVAAYFQQLLQWTRNHSQLEFIRTTMAPDVVFNSDYGLQAIVTSWYCLHWFDNVQVELQQSQRTKETSIIVKTKTSLTISKRTLTNIFPHLCSNSNKNGGEDYNNLVGKLLSQRIVLYGSTQFEWGSASSRVKSVLFQSDMLTPMLKLLGSLETVADAFEGALISLVFNSVS</sequence>
<evidence type="ECO:0000313" key="1">
    <source>
        <dbReference type="EMBL" id="GMF39327.1"/>
    </source>
</evidence>
<dbReference type="AlphaFoldDB" id="A0A9W6XII1"/>
<protein>
    <submittedName>
        <fullName evidence="1">Unnamed protein product</fullName>
    </submittedName>
</protein>
<evidence type="ECO:0000313" key="2">
    <source>
        <dbReference type="Proteomes" id="UP001165083"/>
    </source>
</evidence>
<dbReference type="EMBL" id="BSXW01001819">
    <property type="protein sequence ID" value="GMF39327.1"/>
    <property type="molecule type" value="Genomic_DNA"/>
</dbReference>
<keyword evidence="2" id="KW-1185">Reference proteome</keyword>